<dbReference type="InterPro" id="IPR011762">
    <property type="entry name" value="COA_CT_N"/>
</dbReference>
<reference evidence="3" key="1">
    <citation type="submission" date="2020-10" db="EMBL/GenBank/DDBJ databases">
        <authorList>
            <person name="Gilroy R."/>
        </authorList>
    </citation>
    <scope>NUCLEOTIDE SEQUENCE</scope>
    <source>
        <strain evidence="3">13766</strain>
    </source>
</reference>
<evidence type="ECO:0008006" key="5">
    <source>
        <dbReference type="Google" id="ProtNLM"/>
    </source>
</evidence>
<evidence type="ECO:0000259" key="1">
    <source>
        <dbReference type="PROSITE" id="PS50980"/>
    </source>
</evidence>
<name>A0A9D1K5P3_9FIRM</name>
<evidence type="ECO:0000313" key="4">
    <source>
        <dbReference type="Proteomes" id="UP000824140"/>
    </source>
</evidence>
<reference evidence="3" key="2">
    <citation type="journal article" date="2021" name="PeerJ">
        <title>Extensive microbial diversity within the chicken gut microbiome revealed by metagenomics and culture.</title>
        <authorList>
            <person name="Gilroy R."/>
            <person name="Ravi A."/>
            <person name="Getino M."/>
            <person name="Pursley I."/>
            <person name="Horton D.L."/>
            <person name="Alikhan N.F."/>
            <person name="Baker D."/>
            <person name="Gharbi K."/>
            <person name="Hall N."/>
            <person name="Watson M."/>
            <person name="Adriaenssens E.M."/>
            <person name="Foster-Nyarko E."/>
            <person name="Jarju S."/>
            <person name="Secka A."/>
            <person name="Antonio M."/>
            <person name="Oren A."/>
            <person name="Chaudhuri R.R."/>
            <person name="La Ragione R."/>
            <person name="Hildebrand F."/>
            <person name="Pallen M.J."/>
        </authorList>
    </citation>
    <scope>NUCLEOTIDE SEQUENCE</scope>
    <source>
        <strain evidence="3">13766</strain>
    </source>
</reference>
<dbReference type="PANTHER" id="PTHR43842:SF2">
    <property type="entry name" value="PROPIONYL-COA CARBOXYLASE BETA CHAIN, MITOCHONDRIAL"/>
    <property type="match status" value="1"/>
</dbReference>
<dbReference type="PROSITE" id="PS50989">
    <property type="entry name" value="COA_CT_CTER"/>
    <property type="match status" value="1"/>
</dbReference>
<organism evidence="3 4">
    <name type="scientific">Candidatus Alectryocaccomicrobium excrementavium</name>
    <dbReference type="NCBI Taxonomy" id="2840668"/>
    <lineage>
        <taxon>Bacteria</taxon>
        <taxon>Bacillati</taxon>
        <taxon>Bacillota</taxon>
        <taxon>Clostridia</taxon>
        <taxon>Candidatus Alectryocaccomicrobium</taxon>
    </lineage>
</organism>
<dbReference type="InterPro" id="IPR029045">
    <property type="entry name" value="ClpP/crotonase-like_dom_sf"/>
</dbReference>
<dbReference type="GO" id="GO:0004658">
    <property type="term" value="F:propionyl-CoA carboxylase activity"/>
    <property type="evidence" value="ECO:0007669"/>
    <property type="project" value="TreeGrafter"/>
</dbReference>
<dbReference type="PANTHER" id="PTHR43842">
    <property type="entry name" value="PROPIONYL-COA CARBOXYLASE BETA CHAIN"/>
    <property type="match status" value="1"/>
</dbReference>
<dbReference type="InterPro" id="IPR034733">
    <property type="entry name" value="AcCoA_carboxyl_beta"/>
</dbReference>
<dbReference type="InterPro" id="IPR051047">
    <property type="entry name" value="AccD/PCCB"/>
</dbReference>
<dbReference type="InterPro" id="IPR011763">
    <property type="entry name" value="COA_CT_C"/>
</dbReference>
<sequence>MGVKSNLPEVRARRQAVFAGDEGRVKAQKDLGKLTARERLTALFDAASFVELNALNEDAGVVAGFGTIDGRDAYAFAQDFTVGLGAVGDAHAKKIAKTVELARDSGSPVIGIYDTAGAKLEEGAMALDAYARIGAALASASGVVPSIALVMGHCGGIAAACAQMQDFVILSKVGELFVNGPQVAGAKSLDDIAGGEAAMKGGACHIVAESDEAALGYARKLVSLLPDNNMEDALNETGDDVNRELPAYNEIETLEDARPLAVELLDAGSALELSEGFAPEVITMLGTIGGRSVGVIATQPGEAEGRLTKDGCRKAARFARFLDSFSMPLISLVDCAGMSLAEKNQGTLASAGAQLMFALAEAGNARVSVVCGQAVGMGYAALASRAAADVTYAWPGSVIAPLTAAATVQVLEPEKLDGAKDPIARRAELEAQVAAASALTGAELGLVDDVIEPALTRQMIAAALNMLESKRTIKPAKKQGNLPL</sequence>
<dbReference type="PROSITE" id="PS50980">
    <property type="entry name" value="COA_CT_NTER"/>
    <property type="match status" value="1"/>
</dbReference>
<dbReference type="EMBL" id="DVJN01000040">
    <property type="protein sequence ID" value="HIS91812.1"/>
    <property type="molecule type" value="Genomic_DNA"/>
</dbReference>
<protein>
    <recommendedName>
        <fullName evidence="5">Propionyl-CoA carboxylase</fullName>
    </recommendedName>
</protein>
<dbReference type="Proteomes" id="UP000824140">
    <property type="component" value="Unassembled WGS sequence"/>
</dbReference>
<dbReference type="Pfam" id="PF01039">
    <property type="entry name" value="Carboxyl_trans"/>
    <property type="match status" value="1"/>
</dbReference>
<evidence type="ECO:0000313" key="3">
    <source>
        <dbReference type="EMBL" id="HIS91812.1"/>
    </source>
</evidence>
<comment type="caution">
    <text evidence="3">The sequence shown here is derived from an EMBL/GenBank/DDBJ whole genome shotgun (WGS) entry which is preliminary data.</text>
</comment>
<dbReference type="AlphaFoldDB" id="A0A9D1K5P3"/>
<accession>A0A9D1K5P3</accession>
<dbReference type="Gene3D" id="3.90.226.10">
    <property type="entry name" value="2-enoyl-CoA Hydratase, Chain A, domain 1"/>
    <property type="match status" value="2"/>
</dbReference>
<gene>
    <name evidence="3" type="ORF">IAA84_02215</name>
</gene>
<proteinExistence type="predicted"/>
<feature type="domain" description="CoA carboxyltransferase N-terminal" evidence="1">
    <location>
        <begin position="1"/>
        <end position="256"/>
    </location>
</feature>
<feature type="domain" description="CoA carboxyltransferase C-terminal" evidence="2">
    <location>
        <begin position="240"/>
        <end position="466"/>
    </location>
</feature>
<dbReference type="SUPFAM" id="SSF52096">
    <property type="entry name" value="ClpP/crotonase"/>
    <property type="match status" value="2"/>
</dbReference>
<evidence type="ECO:0000259" key="2">
    <source>
        <dbReference type="PROSITE" id="PS50989"/>
    </source>
</evidence>